<organism evidence="3 4">
    <name type="scientific">Prevotella herbatica</name>
    <dbReference type="NCBI Taxonomy" id="2801997"/>
    <lineage>
        <taxon>Bacteria</taxon>
        <taxon>Pseudomonadati</taxon>
        <taxon>Bacteroidota</taxon>
        <taxon>Bacteroidia</taxon>
        <taxon>Bacteroidales</taxon>
        <taxon>Prevotellaceae</taxon>
        <taxon>Prevotella</taxon>
    </lineage>
</organism>
<gene>
    <name evidence="3" type="ORF">prwr041_24480</name>
</gene>
<feature type="compositionally biased region" description="Basic and acidic residues" evidence="1">
    <location>
        <begin position="214"/>
        <end position="251"/>
    </location>
</feature>
<evidence type="ECO:0000313" key="4">
    <source>
        <dbReference type="Proteomes" id="UP001319045"/>
    </source>
</evidence>
<feature type="domain" description="GYF" evidence="2">
    <location>
        <begin position="3"/>
        <end position="49"/>
    </location>
</feature>
<keyword evidence="4" id="KW-1185">Reference proteome</keyword>
<dbReference type="RefSeq" id="WP_207154135.1">
    <property type="nucleotide sequence ID" value="NZ_AP024484.1"/>
</dbReference>
<name>A0ABM7P192_9BACT</name>
<sequence length="297" mass="33112">MNYFIIENGLQVGPFSAEILVKNKNITAETLVWADGFADWTPAWQVEELRIMLQANTPVQQTPPPVPPYINNVNNQEAAQKEKEKKPIWKTVAIVAVAIIIILAIANPSKDSHKNAIKKELTEAMDKINEKDGYNDDLLSMGLSIITKILDDNTVDATLDNMLNYHSYIIYSVSDVKFDGREHNVSYGFLGHVYTVNADDIVRCYENTMNSSSNKEEVNDDDNIKDSESESAKEDSKDAKDSKDNSDDALDKAANKIVDKVSKKVQDKVDKKLSEKLNQAADSTDGIIDKICKILGL</sequence>
<evidence type="ECO:0000313" key="3">
    <source>
        <dbReference type="EMBL" id="BCS86555.1"/>
    </source>
</evidence>
<feature type="region of interest" description="Disordered" evidence="1">
    <location>
        <begin position="211"/>
        <end position="251"/>
    </location>
</feature>
<proteinExistence type="predicted"/>
<protein>
    <submittedName>
        <fullName evidence="3">DUF4339 and DUF4359 domain-containing protein</fullName>
    </submittedName>
</protein>
<reference evidence="3 4" key="1">
    <citation type="journal article" date="2022" name="Int. J. Syst. Evol. Microbiol.">
        <title>Prevotella herbatica sp. nov., a plant polysaccharide-decomposing anaerobic bacterium isolated from a methanogenic reactor.</title>
        <authorList>
            <person name="Uek A."/>
            <person name="Tonouchi A."/>
            <person name="Kaku N."/>
            <person name="Ueki K."/>
        </authorList>
    </citation>
    <scope>NUCLEOTIDE SEQUENCE [LARGE SCALE GENOMIC DNA]</scope>
    <source>
        <strain evidence="3 4">WR041</strain>
    </source>
</reference>
<dbReference type="InterPro" id="IPR025640">
    <property type="entry name" value="GYF_2"/>
</dbReference>
<dbReference type="Pfam" id="PF14237">
    <property type="entry name" value="GYF_2"/>
    <property type="match status" value="1"/>
</dbReference>
<dbReference type="Proteomes" id="UP001319045">
    <property type="component" value="Chromosome"/>
</dbReference>
<accession>A0ABM7P192</accession>
<dbReference type="EMBL" id="AP024484">
    <property type="protein sequence ID" value="BCS86555.1"/>
    <property type="molecule type" value="Genomic_DNA"/>
</dbReference>
<evidence type="ECO:0000256" key="1">
    <source>
        <dbReference type="SAM" id="MobiDB-lite"/>
    </source>
</evidence>
<evidence type="ECO:0000259" key="2">
    <source>
        <dbReference type="Pfam" id="PF14237"/>
    </source>
</evidence>